<keyword evidence="2" id="KW-0614">Plasmid</keyword>
<dbReference type="Pfam" id="PF00480">
    <property type="entry name" value="ROK"/>
    <property type="match status" value="1"/>
</dbReference>
<dbReference type="AlphaFoldDB" id="A0A7S4ZSD7"/>
<gene>
    <name evidence="2" type="ORF">pC6.5b_354</name>
</gene>
<dbReference type="InterPro" id="IPR000600">
    <property type="entry name" value="ROK"/>
</dbReference>
<name>A0A7S4ZSD7_RHIRH</name>
<dbReference type="RefSeq" id="WP_174048980.1">
    <property type="nucleotide sequence ID" value="NZ_MK318987.1"/>
</dbReference>
<dbReference type="Gene3D" id="3.30.420.40">
    <property type="match status" value="2"/>
</dbReference>
<accession>A0A7S4ZSD7</accession>
<dbReference type="PANTHER" id="PTHR18964:SF149">
    <property type="entry name" value="BIFUNCTIONAL UDP-N-ACETYLGLUCOSAMINE 2-EPIMERASE_N-ACETYLMANNOSAMINE KINASE"/>
    <property type="match status" value="1"/>
</dbReference>
<dbReference type="PANTHER" id="PTHR18964">
    <property type="entry name" value="ROK (REPRESSOR, ORF, KINASE) FAMILY"/>
    <property type="match status" value="1"/>
</dbReference>
<proteinExistence type="inferred from homology"/>
<evidence type="ECO:0000256" key="1">
    <source>
        <dbReference type="ARBA" id="ARBA00006479"/>
    </source>
</evidence>
<geneLocation type="plasmid" evidence="2">
    <name>pC6.5b</name>
</geneLocation>
<organism evidence="2">
    <name type="scientific">Rhizobium rhizogenes</name>
    <name type="common">Agrobacterium rhizogenes</name>
    <dbReference type="NCBI Taxonomy" id="359"/>
    <lineage>
        <taxon>Bacteria</taxon>
        <taxon>Pseudomonadati</taxon>
        <taxon>Pseudomonadota</taxon>
        <taxon>Alphaproteobacteria</taxon>
        <taxon>Hyphomicrobiales</taxon>
        <taxon>Rhizobiaceae</taxon>
        <taxon>Rhizobium/Agrobacterium group</taxon>
        <taxon>Rhizobium</taxon>
    </lineage>
</organism>
<sequence length="357" mass="39118">MPDTSAAVAVFDIGGTWFRSALWTKEGLVALEKRPSVNFLSSPALPAEALQSALVDYLVERVSELGSDTGVAFRVASIALGAALNPRTGEVYNSGPMWGPSCRRFNLKDKLVQRLPAFEWYLHNDVSASLFEYVLNASAEREKSILITVSSGIGARLFDGTKGCIQIDRNNGMQGEIGHLQVSPTFRKVPLQFQCDCGGPCHLNAYSSGRGIANLIRYVESSHRSSFRNSQLRAIRNAEQSVETVFREAIFSEDDLAIEILNSATRPLAGILATILTHDPLIDRIVLTGGVVNALGERYINSLNQQFADIGLFQVTEQEPDFLRRRLHVTRNDDLAGLMGAAYLGRVAISGQDPYQN</sequence>
<evidence type="ECO:0000313" key="2">
    <source>
        <dbReference type="EMBL" id="QCL10248.1"/>
    </source>
</evidence>
<dbReference type="SUPFAM" id="SSF53067">
    <property type="entry name" value="Actin-like ATPase domain"/>
    <property type="match status" value="1"/>
</dbReference>
<dbReference type="EMBL" id="MK318987">
    <property type="protein sequence ID" value="QCL10248.1"/>
    <property type="molecule type" value="Genomic_DNA"/>
</dbReference>
<dbReference type="InterPro" id="IPR043129">
    <property type="entry name" value="ATPase_NBD"/>
</dbReference>
<comment type="similarity">
    <text evidence="1">Belongs to the ROK (NagC/XylR) family.</text>
</comment>
<reference evidence="2" key="1">
    <citation type="submission" date="2018-12" db="EMBL/GenBank/DDBJ databases">
        <title>Three Rhizobium rhizogenes strains isolated from the same crown gall tumor carry diverse plasmids.</title>
        <authorList>
            <person name="Pulawska J."/>
            <person name="Kuzmanovic N."/>
        </authorList>
    </citation>
    <scope>NUCLEOTIDE SEQUENCE</scope>
    <source>
        <strain evidence="2">C6.5</strain>
        <plasmid evidence="2">pC6.5b</plasmid>
    </source>
</reference>
<protein>
    <submittedName>
        <fullName evidence="2">ROK family protein</fullName>
    </submittedName>
</protein>